<dbReference type="InterPro" id="IPR002611">
    <property type="entry name" value="IstB_ATP-bd"/>
</dbReference>
<gene>
    <name evidence="2" type="ORF">LIN78_12000</name>
</gene>
<dbReference type="Gene3D" id="3.40.50.300">
    <property type="entry name" value="P-loop containing nucleotide triphosphate hydrolases"/>
    <property type="match status" value="1"/>
</dbReference>
<proteinExistence type="predicted"/>
<keyword evidence="2" id="KW-0067">ATP-binding</keyword>
<dbReference type="PANTHER" id="PTHR30050:SF4">
    <property type="entry name" value="ATP-BINDING PROTEIN RV3427C IN INSERTION SEQUENCE-RELATED"/>
    <property type="match status" value="1"/>
</dbReference>
<dbReference type="SMART" id="SM00382">
    <property type="entry name" value="AAA"/>
    <property type="match status" value="1"/>
</dbReference>
<evidence type="ECO:0000259" key="1">
    <source>
        <dbReference type="SMART" id="SM00382"/>
    </source>
</evidence>
<sequence length="263" mass="29438">MKSLEQMLQMSGEPATREASCELHGQYTSKNYGMSIWTKCPACAAQAAELREQAELRERAEVRQQRWSAMMGQAGIPARFQDRSFANYRVTCQGQQIAFDFAKRYAETFLDDAYVTGRSAIFSGAVGTGKTHLAAAIGMALLSANRTVLYTSVLRMTRLFKQTWERGSQSSGADVVSMFASCDLLILDEVGVQFGSETERNILFDVLNERYENRRPFILLSNLDRKGIQECIGYRVYDRIKEDGGSCVTFDWPSARGHVGEVA</sequence>
<evidence type="ECO:0000313" key="2">
    <source>
        <dbReference type="EMBL" id="MCB6184267.1"/>
    </source>
</evidence>
<dbReference type="InterPro" id="IPR027417">
    <property type="entry name" value="P-loop_NTPase"/>
</dbReference>
<dbReference type="EMBL" id="JAJBZT010000006">
    <property type="protein sequence ID" value="MCB6184267.1"/>
    <property type="molecule type" value="Genomic_DNA"/>
</dbReference>
<dbReference type="PANTHER" id="PTHR30050">
    <property type="entry name" value="CHROMOSOMAL REPLICATION INITIATOR PROTEIN DNAA"/>
    <property type="match status" value="1"/>
</dbReference>
<dbReference type="CDD" id="cd00009">
    <property type="entry name" value="AAA"/>
    <property type="match status" value="1"/>
</dbReference>
<keyword evidence="3" id="KW-1185">Reference proteome</keyword>
<dbReference type="RefSeq" id="WP_227181079.1">
    <property type="nucleotide sequence ID" value="NZ_JAJBZT010000006.1"/>
</dbReference>
<evidence type="ECO:0000313" key="3">
    <source>
        <dbReference type="Proteomes" id="UP001165395"/>
    </source>
</evidence>
<organism evidence="2 3">
    <name type="scientific">Leeia speluncae</name>
    <dbReference type="NCBI Taxonomy" id="2884804"/>
    <lineage>
        <taxon>Bacteria</taxon>
        <taxon>Pseudomonadati</taxon>
        <taxon>Pseudomonadota</taxon>
        <taxon>Betaproteobacteria</taxon>
        <taxon>Neisseriales</taxon>
        <taxon>Leeiaceae</taxon>
        <taxon>Leeia</taxon>
    </lineage>
</organism>
<feature type="domain" description="AAA+ ATPase" evidence="1">
    <location>
        <begin position="116"/>
        <end position="242"/>
    </location>
</feature>
<dbReference type="SUPFAM" id="SSF52540">
    <property type="entry name" value="P-loop containing nucleoside triphosphate hydrolases"/>
    <property type="match status" value="1"/>
</dbReference>
<dbReference type="Proteomes" id="UP001165395">
    <property type="component" value="Unassembled WGS sequence"/>
</dbReference>
<keyword evidence="2" id="KW-0547">Nucleotide-binding</keyword>
<dbReference type="InterPro" id="IPR003593">
    <property type="entry name" value="AAA+_ATPase"/>
</dbReference>
<protein>
    <submittedName>
        <fullName evidence="2">ATP-binding protein</fullName>
    </submittedName>
</protein>
<dbReference type="GO" id="GO:0005524">
    <property type="term" value="F:ATP binding"/>
    <property type="evidence" value="ECO:0007669"/>
    <property type="project" value="UniProtKB-KW"/>
</dbReference>
<accession>A0ABS8D7V1</accession>
<comment type="caution">
    <text evidence="2">The sequence shown here is derived from an EMBL/GenBank/DDBJ whole genome shotgun (WGS) entry which is preliminary data.</text>
</comment>
<dbReference type="Pfam" id="PF01695">
    <property type="entry name" value="IstB_IS21"/>
    <property type="match status" value="1"/>
</dbReference>
<reference evidence="2" key="1">
    <citation type="submission" date="2021-10" db="EMBL/GenBank/DDBJ databases">
        <title>The complete genome sequence of Leeia sp. TBRC 13508.</title>
        <authorList>
            <person name="Charoenyingcharoen P."/>
            <person name="Yukphan P."/>
        </authorList>
    </citation>
    <scope>NUCLEOTIDE SEQUENCE</scope>
    <source>
        <strain evidence="2">TBRC 13508</strain>
    </source>
</reference>
<name>A0ABS8D7V1_9NEIS</name>